<organism evidence="6 7">
    <name type="scientific">Asbolus verrucosus</name>
    <name type="common">Desert ironclad beetle</name>
    <dbReference type="NCBI Taxonomy" id="1661398"/>
    <lineage>
        <taxon>Eukaryota</taxon>
        <taxon>Metazoa</taxon>
        <taxon>Ecdysozoa</taxon>
        <taxon>Arthropoda</taxon>
        <taxon>Hexapoda</taxon>
        <taxon>Insecta</taxon>
        <taxon>Pterygota</taxon>
        <taxon>Neoptera</taxon>
        <taxon>Endopterygota</taxon>
        <taxon>Coleoptera</taxon>
        <taxon>Polyphaga</taxon>
        <taxon>Cucujiformia</taxon>
        <taxon>Tenebrionidae</taxon>
        <taxon>Pimeliinae</taxon>
        <taxon>Asbolus</taxon>
    </lineage>
</organism>
<comment type="subcellular location">
    <subcellularLocation>
        <location evidence="1">Peroxisome</location>
    </subcellularLocation>
</comment>
<keyword evidence="3" id="KW-0576">Peroxisome</keyword>
<evidence type="ECO:0000313" key="6">
    <source>
        <dbReference type="EMBL" id="RZC41555.1"/>
    </source>
</evidence>
<keyword evidence="7" id="KW-1185">Reference proteome</keyword>
<dbReference type="EMBL" id="QDEB01016084">
    <property type="protein sequence ID" value="RZC41555.1"/>
    <property type="molecule type" value="Genomic_DNA"/>
</dbReference>
<feature type="domain" description="AMP-binding enzyme C-terminal" evidence="5">
    <location>
        <begin position="445"/>
        <end position="521"/>
    </location>
</feature>
<dbReference type="GO" id="GO:0004467">
    <property type="term" value="F:long-chain fatty acid-CoA ligase activity"/>
    <property type="evidence" value="ECO:0007669"/>
    <property type="project" value="TreeGrafter"/>
</dbReference>
<proteinExistence type="inferred from homology"/>
<comment type="similarity">
    <text evidence="2">Belongs to the ATP-dependent AMP-binding enzyme family.</text>
</comment>
<feature type="non-terminal residue" evidence="6">
    <location>
        <position position="1"/>
    </location>
</feature>
<dbReference type="Pfam" id="PF00501">
    <property type="entry name" value="AMP-binding"/>
    <property type="match status" value="1"/>
</dbReference>
<dbReference type="InterPro" id="IPR025110">
    <property type="entry name" value="AMP-bd_C"/>
</dbReference>
<dbReference type="Pfam" id="PF13193">
    <property type="entry name" value="AMP-binding_C"/>
    <property type="match status" value="1"/>
</dbReference>
<name>A0A482W9A1_ASBVE</name>
<dbReference type="FunFam" id="3.30.300.30:FF:000007">
    <property type="entry name" value="4-coumarate--CoA ligase 2"/>
    <property type="match status" value="1"/>
</dbReference>
<accession>A0A482W9A1</accession>
<dbReference type="SUPFAM" id="SSF56801">
    <property type="entry name" value="Acetyl-CoA synthetase-like"/>
    <property type="match status" value="1"/>
</dbReference>
<dbReference type="InterPro" id="IPR000873">
    <property type="entry name" value="AMP-dep_synth/lig_dom"/>
</dbReference>
<dbReference type="InterPro" id="IPR020845">
    <property type="entry name" value="AMP-binding_CS"/>
</dbReference>
<dbReference type="PROSITE" id="PS00455">
    <property type="entry name" value="AMP_BINDING"/>
    <property type="match status" value="1"/>
</dbReference>
<evidence type="ECO:0000313" key="7">
    <source>
        <dbReference type="Proteomes" id="UP000292052"/>
    </source>
</evidence>
<evidence type="ECO:0000259" key="4">
    <source>
        <dbReference type="Pfam" id="PF00501"/>
    </source>
</evidence>
<reference evidence="6 7" key="1">
    <citation type="submission" date="2017-03" db="EMBL/GenBank/DDBJ databases">
        <title>Genome of the blue death feigning beetle - Asbolus verrucosus.</title>
        <authorList>
            <person name="Rider S.D."/>
        </authorList>
    </citation>
    <scope>NUCLEOTIDE SEQUENCE [LARGE SCALE GENOMIC DNA]</scope>
    <source>
        <strain evidence="6">Butters</strain>
        <tissue evidence="6">Head and leg muscle</tissue>
    </source>
</reference>
<dbReference type="Gene3D" id="3.40.50.12780">
    <property type="entry name" value="N-terminal domain of ligase-like"/>
    <property type="match status" value="1"/>
</dbReference>
<keyword evidence="6" id="KW-0436">Ligase</keyword>
<dbReference type="GO" id="GO:0005777">
    <property type="term" value="C:peroxisome"/>
    <property type="evidence" value="ECO:0007669"/>
    <property type="project" value="UniProtKB-SubCell"/>
</dbReference>
<dbReference type="Gene3D" id="3.30.300.30">
    <property type="match status" value="1"/>
</dbReference>
<dbReference type="OrthoDB" id="10253869at2759"/>
<dbReference type="Proteomes" id="UP000292052">
    <property type="component" value="Unassembled WGS sequence"/>
</dbReference>
<evidence type="ECO:0000256" key="3">
    <source>
        <dbReference type="ARBA" id="ARBA00023140"/>
    </source>
</evidence>
<dbReference type="InterPro" id="IPR045851">
    <property type="entry name" value="AMP-bd_C_sf"/>
</dbReference>
<dbReference type="PANTHER" id="PTHR24096:SF422">
    <property type="entry name" value="BCDNA.GH02901"/>
    <property type="match status" value="1"/>
</dbReference>
<gene>
    <name evidence="6" type="ORF">BDFB_004625</name>
</gene>
<dbReference type="PANTHER" id="PTHR24096">
    <property type="entry name" value="LONG-CHAIN-FATTY-ACID--COA LIGASE"/>
    <property type="match status" value="1"/>
</dbReference>
<feature type="domain" description="AMP-dependent synthetase/ligase" evidence="4">
    <location>
        <begin position="25"/>
        <end position="393"/>
    </location>
</feature>
<evidence type="ECO:0000256" key="2">
    <source>
        <dbReference type="ARBA" id="ARBA00006432"/>
    </source>
</evidence>
<sequence>TNVNTVSSKGKRVHIPKITLHEYLWRNLDKWSNKTAIICFETQRSYTYNELYKRSLSVTRFLKESLKLESQDTVGLILQNLPEYPIVLLGAIQAGLKVTTCNPTYTIAEIKNQLQASKTRLIFTSSNLLPIVQQAVTSINENIPIVEITLQNGVSSNTISFKEISSGEGCKPVDVDVNETILLPYSSGTTGLPKGVQLSHFNIVANLCQITAPEFSLLRAGYEEQDVVPAFLPFFHIYGLTIVMLKALSMGAKLVAMPAFTSDNFIKLLQNFKPTVVYGIPLVVTMATNNPNIKTEDLSCIRILMSGAAPLGATDVERFVAKTKNKVNLYQGYGMTETSPLTLVQTKELEHGLKIGGSGFLIPNTDAKIISTDGSSSIGLSPNQSGELVMQGYYNNPQSNKEIFLEGGWIKTGDIAHYDEHEHFYITDRLKELIKVKGFQVAPAELEEILRNYPGVEDAAVIGVPHPVHGEVPKAFVVTKAGESIKPRHLEEFVAAKVAKHKHLTGGVVLMETIPKSASGKILRRELRKL</sequence>
<dbReference type="InterPro" id="IPR042099">
    <property type="entry name" value="ANL_N_sf"/>
</dbReference>
<comment type="caution">
    <text evidence="6">The sequence shown here is derived from an EMBL/GenBank/DDBJ whole genome shotgun (WGS) entry which is preliminary data.</text>
</comment>
<dbReference type="AlphaFoldDB" id="A0A482W9A1"/>
<feature type="non-terminal residue" evidence="6">
    <location>
        <position position="530"/>
    </location>
</feature>
<evidence type="ECO:0000256" key="1">
    <source>
        <dbReference type="ARBA" id="ARBA00004275"/>
    </source>
</evidence>
<protein>
    <submittedName>
        <fullName evidence="6">4-coumarate--CoA ligase 1-like</fullName>
    </submittedName>
</protein>
<dbReference type="GO" id="GO:0046949">
    <property type="term" value="P:fatty-acyl-CoA biosynthetic process"/>
    <property type="evidence" value="ECO:0007669"/>
    <property type="project" value="TreeGrafter"/>
</dbReference>
<dbReference type="STRING" id="1661398.A0A482W9A1"/>
<evidence type="ECO:0000259" key="5">
    <source>
        <dbReference type="Pfam" id="PF13193"/>
    </source>
</evidence>